<evidence type="ECO:0000313" key="3">
    <source>
        <dbReference type="Proteomes" id="UP001497623"/>
    </source>
</evidence>
<evidence type="ECO:0000313" key="2">
    <source>
        <dbReference type="EMBL" id="CAL4133745.1"/>
    </source>
</evidence>
<keyword evidence="3" id="KW-1185">Reference proteome</keyword>
<protein>
    <recommendedName>
        <fullName evidence="4">NADH dehydrogenase subunit 5</fullName>
    </recommendedName>
</protein>
<organism evidence="2 3">
    <name type="scientific">Meganyctiphanes norvegica</name>
    <name type="common">Northern krill</name>
    <name type="synonym">Thysanopoda norvegica</name>
    <dbReference type="NCBI Taxonomy" id="48144"/>
    <lineage>
        <taxon>Eukaryota</taxon>
        <taxon>Metazoa</taxon>
        <taxon>Ecdysozoa</taxon>
        <taxon>Arthropoda</taxon>
        <taxon>Crustacea</taxon>
        <taxon>Multicrustacea</taxon>
        <taxon>Malacostraca</taxon>
        <taxon>Eumalacostraca</taxon>
        <taxon>Eucarida</taxon>
        <taxon>Euphausiacea</taxon>
        <taxon>Euphausiidae</taxon>
        <taxon>Meganyctiphanes</taxon>
    </lineage>
</organism>
<dbReference type="AlphaFoldDB" id="A0AAV2RRL8"/>
<dbReference type="Proteomes" id="UP001497623">
    <property type="component" value="Unassembled WGS sequence"/>
</dbReference>
<comment type="caution">
    <text evidence="2">The sequence shown here is derived from an EMBL/GenBank/DDBJ whole genome shotgun (WGS) entry which is preliminary data.</text>
</comment>
<accession>A0AAV2RRL8</accession>
<keyword evidence="1" id="KW-0472">Membrane</keyword>
<feature type="non-terminal residue" evidence="2">
    <location>
        <position position="1"/>
    </location>
</feature>
<evidence type="ECO:0000256" key="1">
    <source>
        <dbReference type="SAM" id="Phobius"/>
    </source>
</evidence>
<reference evidence="2 3" key="1">
    <citation type="submission" date="2024-05" db="EMBL/GenBank/DDBJ databases">
        <authorList>
            <person name="Wallberg A."/>
        </authorList>
    </citation>
    <scope>NUCLEOTIDE SEQUENCE [LARGE SCALE GENOMIC DNA]</scope>
</reference>
<gene>
    <name evidence="2" type="ORF">MNOR_LOCUS27311</name>
</gene>
<feature type="transmembrane region" description="Helical" evidence="1">
    <location>
        <begin position="6"/>
        <end position="23"/>
    </location>
</feature>
<name>A0AAV2RRL8_MEGNR</name>
<proteinExistence type="predicted"/>
<keyword evidence="1" id="KW-1133">Transmembrane helix</keyword>
<keyword evidence="1" id="KW-0812">Transmembrane</keyword>
<evidence type="ECO:0008006" key="4">
    <source>
        <dbReference type="Google" id="ProtNLM"/>
    </source>
</evidence>
<sequence length="110" mass="12547">EIHFFVVVWSFDSLSVIFTMFAFRSSIINDSTWLLKELSSPVMFSLIILTSVFSFCVVMWPFTRSVDILAMTELSSSNINDSTWLLKSLSSSVMFSLILRTSVFSFCVVM</sequence>
<dbReference type="EMBL" id="CAXKWB010028535">
    <property type="protein sequence ID" value="CAL4133745.1"/>
    <property type="molecule type" value="Genomic_DNA"/>
</dbReference>
<feature type="transmembrane region" description="Helical" evidence="1">
    <location>
        <begin position="44"/>
        <end position="63"/>
    </location>
</feature>